<dbReference type="AlphaFoldDB" id="A0A3E0K2M3"/>
<organism evidence="1 2">
    <name type="scientific">Caldibacillus debilis</name>
    <dbReference type="NCBI Taxonomy" id="301148"/>
    <lineage>
        <taxon>Bacteria</taxon>
        <taxon>Bacillati</taxon>
        <taxon>Bacillota</taxon>
        <taxon>Bacilli</taxon>
        <taxon>Bacillales</taxon>
        <taxon>Bacillaceae</taxon>
        <taxon>Caldibacillus</taxon>
    </lineage>
</organism>
<gene>
    <name evidence="1" type="ORF">C6P37_11600</name>
</gene>
<name>A0A3E0K2M3_9BACI</name>
<comment type="caution">
    <text evidence="1">The sequence shown here is derived from an EMBL/GenBank/DDBJ whole genome shotgun (WGS) entry which is preliminary data.</text>
</comment>
<accession>A0A3E0K2M3</accession>
<proteinExistence type="predicted"/>
<sequence>MQRRSSRQPAAVGAAASPAYPARRFFPVFSGLCWLPAGARDGLLPLREEGSGKKRPFFFEEKPVAQRIGGFILNI</sequence>
<dbReference type="EMBL" id="QEWE01000021">
    <property type="protein sequence ID" value="REJ27456.1"/>
    <property type="molecule type" value="Genomic_DNA"/>
</dbReference>
<evidence type="ECO:0000313" key="2">
    <source>
        <dbReference type="Proteomes" id="UP000257014"/>
    </source>
</evidence>
<reference evidence="1 2" key="1">
    <citation type="submission" date="2018-03" db="EMBL/GenBank/DDBJ databases">
        <authorList>
            <person name="Keele B.F."/>
        </authorList>
    </citation>
    <scope>NUCLEOTIDE SEQUENCE [LARGE SCALE GENOMIC DNA]</scope>
    <source>
        <strain evidence="1">ZCTH4_d</strain>
    </source>
</reference>
<evidence type="ECO:0000313" key="1">
    <source>
        <dbReference type="EMBL" id="REJ27456.1"/>
    </source>
</evidence>
<protein>
    <submittedName>
        <fullName evidence="1">Uncharacterized protein</fullName>
    </submittedName>
</protein>
<dbReference type="Proteomes" id="UP000257014">
    <property type="component" value="Unassembled WGS sequence"/>
</dbReference>